<feature type="compositionally biased region" description="Basic and acidic residues" evidence="1">
    <location>
        <begin position="198"/>
        <end position="212"/>
    </location>
</feature>
<proteinExistence type="predicted"/>
<dbReference type="EMBL" id="CADCTP010000352">
    <property type="protein sequence ID" value="CAA9283947.1"/>
    <property type="molecule type" value="Genomic_DNA"/>
</dbReference>
<feature type="non-terminal residue" evidence="2">
    <location>
        <position position="320"/>
    </location>
</feature>
<feature type="compositionally biased region" description="Basic residues" evidence="1">
    <location>
        <begin position="1"/>
        <end position="16"/>
    </location>
</feature>
<feature type="compositionally biased region" description="Basic residues" evidence="1">
    <location>
        <begin position="236"/>
        <end position="256"/>
    </location>
</feature>
<feature type="region of interest" description="Disordered" evidence="1">
    <location>
        <begin position="1"/>
        <end position="320"/>
    </location>
</feature>
<keyword evidence="2" id="KW-0413">Isomerase</keyword>
<feature type="compositionally biased region" description="Basic residues" evidence="1">
    <location>
        <begin position="168"/>
        <end position="183"/>
    </location>
</feature>
<reference evidence="2" key="1">
    <citation type="submission" date="2020-02" db="EMBL/GenBank/DDBJ databases">
        <authorList>
            <person name="Meier V. D."/>
        </authorList>
    </citation>
    <scope>NUCLEOTIDE SEQUENCE</scope>
    <source>
        <strain evidence="2">AVDCRST_MAG41</strain>
    </source>
</reference>
<feature type="compositionally biased region" description="Basic residues" evidence="1">
    <location>
        <begin position="113"/>
        <end position="122"/>
    </location>
</feature>
<evidence type="ECO:0000313" key="2">
    <source>
        <dbReference type="EMBL" id="CAA9283947.1"/>
    </source>
</evidence>
<dbReference type="AlphaFoldDB" id="A0A6J4JPY2"/>
<gene>
    <name evidence="2" type="ORF">AVDCRST_MAG41-3832</name>
</gene>
<feature type="compositionally biased region" description="Basic and acidic residues" evidence="1">
    <location>
        <begin position="123"/>
        <end position="133"/>
    </location>
</feature>
<name>A0A6J4JPY2_9ACTN</name>
<dbReference type="EC" id="5.1.3.2" evidence="2"/>
<evidence type="ECO:0000256" key="1">
    <source>
        <dbReference type="SAM" id="MobiDB-lite"/>
    </source>
</evidence>
<sequence length="320" mass="34000">AAARHRRCRLHRRRGHAAPAEGRPRGHRARRPLDRARGLGPGRGGVRRGHAGGRGGGRAVPRPVRRRAALRGEGAGRRVDPAPRAVLADQRGRQPGPAGGDAGQRGAAAGVLLHRRHVRRAGRGPDRGDRADPADQPVRGVQARGGHDDHLGGAGARPGRDQPALLQRGRRLRAAGRAARHRDAHNPHRAAGGQRPAADVRDLRRRLPDPGRHLHPGLRARRRPGRRPPAGPGRDRPRRAPHLQPGQRRRLLRARRGGGGAPGHRAPGADRGAAAPRRRPGGAGRLQRPDPGGPGLGPPQTDGGRDGRRRVGVRAGEGPV</sequence>
<feature type="compositionally biased region" description="Low complexity" evidence="1">
    <location>
        <begin position="263"/>
        <end position="275"/>
    </location>
</feature>
<feature type="compositionally biased region" description="Basic residues" evidence="1">
    <location>
        <begin position="213"/>
        <end position="226"/>
    </location>
</feature>
<feature type="non-terminal residue" evidence="2">
    <location>
        <position position="1"/>
    </location>
</feature>
<protein>
    <submittedName>
        <fullName evidence="2">UDP-glucose 4-epimerase</fullName>
        <ecNumber evidence="2">5.1.3.2</ecNumber>
    </submittedName>
</protein>
<dbReference type="GO" id="GO:0003978">
    <property type="term" value="F:UDP-glucose 4-epimerase activity"/>
    <property type="evidence" value="ECO:0007669"/>
    <property type="project" value="UniProtKB-EC"/>
</dbReference>
<organism evidence="2">
    <name type="scientific">uncultured Mycobacteriales bacterium</name>
    <dbReference type="NCBI Taxonomy" id="581187"/>
    <lineage>
        <taxon>Bacteria</taxon>
        <taxon>Bacillati</taxon>
        <taxon>Actinomycetota</taxon>
        <taxon>Actinomycetes</taxon>
        <taxon>Mycobacteriales</taxon>
        <taxon>environmental samples</taxon>
    </lineage>
</organism>
<accession>A0A6J4JPY2</accession>